<evidence type="ECO:0000313" key="2">
    <source>
        <dbReference type="EMBL" id="SEG67089.1"/>
    </source>
</evidence>
<dbReference type="SUPFAM" id="SSF141868">
    <property type="entry name" value="EAL domain-like"/>
    <property type="match status" value="1"/>
</dbReference>
<accession>A0A1H6C2A8</accession>
<evidence type="ECO:0000259" key="1">
    <source>
        <dbReference type="PROSITE" id="PS50883"/>
    </source>
</evidence>
<feature type="domain" description="EAL" evidence="1">
    <location>
        <begin position="8"/>
        <end position="248"/>
    </location>
</feature>
<name>A0A1H6C2A8_9VIBR</name>
<proteinExistence type="predicted"/>
<dbReference type="PANTHER" id="PTHR33121:SF78">
    <property type="entry name" value="CYCLIC DI-GMP PHOSPHODIESTERASE PDEH"/>
    <property type="match status" value="1"/>
</dbReference>
<dbReference type="AlphaFoldDB" id="A0A1H6C2A8"/>
<dbReference type="GO" id="GO:0071111">
    <property type="term" value="F:cyclic-guanylate-specific phosphodiesterase activity"/>
    <property type="evidence" value="ECO:0007669"/>
    <property type="project" value="InterPro"/>
</dbReference>
<evidence type="ECO:0000313" key="3">
    <source>
        <dbReference type="Proteomes" id="UP000236721"/>
    </source>
</evidence>
<keyword evidence="3" id="KW-1185">Reference proteome</keyword>
<dbReference type="Pfam" id="PF00563">
    <property type="entry name" value="EAL"/>
    <property type="match status" value="1"/>
</dbReference>
<organism evidence="2 3">
    <name type="scientific">Vibrio hangzhouensis</name>
    <dbReference type="NCBI Taxonomy" id="462991"/>
    <lineage>
        <taxon>Bacteria</taxon>
        <taxon>Pseudomonadati</taxon>
        <taxon>Pseudomonadota</taxon>
        <taxon>Gammaproteobacteria</taxon>
        <taxon>Vibrionales</taxon>
        <taxon>Vibrionaceae</taxon>
        <taxon>Vibrio</taxon>
    </lineage>
</organism>
<dbReference type="EMBL" id="FNVG01000029">
    <property type="protein sequence ID" value="SEG67089.1"/>
    <property type="molecule type" value="Genomic_DNA"/>
</dbReference>
<gene>
    <name evidence="2" type="ORF">SAMN04488244_12945</name>
</gene>
<reference evidence="3" key="1">
    <citation type="submission" date="2016-10" db="EMBL/GenBank/DDBJ databases">
        <authorList>
            <person name="Varghese N."/>
            <person name="Submissions S."/>
        </authorList>
    </citation>
    <scope>NUCLEOTIDE SEQUENCE [LARGE SCALE GENOMIC DNA]</scope>
    <source>
        <strain evidence="3">CGMCC 1.7062</strain>
    </source>
</reference>
<dbReference type="OrthoDB" id="5868634at2"/>
<dbReference type="InterPro" id="IPR035919">
    <property type="entry name" value="EAL_sf"/>
</dbReference>
<protein>
    <submittedName>
        <fullName evidence="2">EAL domain, c-di-GMP-specific phosphodiesterase class I (Or its enzymatically inactive variant)</fullName>
    </submittedName>
</protein>
<dbReference type="Proteomes" id="UP000236721">
    <property type="component" value="Unassembled WGS sequence"/>
</dbReference>
<dbReference type="InterPro" id="IPR001633">
    <property type="entry name" value="EAL_dom"/>
</dbReference>
<sequence length="254" mass="29393">MKLCIKEITTDKHTIYCEYSAKEYVTFEFRLQPIVNPLDYKTFAFEVLSHLVNTSGEELDNEDFFELIDDEFIKEIFLCQLHCFLPFINTHNALLSFNLPSVCLTDDVFVQQVIEVINCPIAIEITCIDSIKSLNKAKGNITKLKKSGVSLWLDDYHHKDSLKTAALQSVEWDIVKLDREYLYYDDSLEMINLLIGLVSFHCDNIILEGVESDSQRVGFLNRGVYHQGYHYCYPLSLNEAIELLDFKQIEAYTA</sequence>
<dbReference type="SMART" id="SM00052">
    <property type="entry name" value="EAL"/>
    <property type="match status" value="1"/>
</dbReference>
<dbReference type="Gene3D" id="3.20.20.450">
    <property type="entry name" value="EAL domain"/>
    <property type="match status" value="1"/>
</dbReference>
<dbReference type="PROSITE" id="PS50883">
    <property type="entry name" value="EAL"/>
    <property type="match status" value="1"/>
</dbReference>
<dbReference type="PANTHER" id="PTHR33121">
    <property type="entry name" value="CYCLIC DI-GMP PHOSPHODIESTERASE PDEF"/>
    <property type="match status" value="1"/>
</dbReference>
<dbReference type="InterPro" id="IPR050706">
    <property type="entry name" value="Cyclic-di-GMP_PDE-like"/>
</dbReference>
<dbReference type="RefSeq" id="WP_103882141.1">
    <property type="nucleotide sequence ID" value="NZ_FNVG01000029.1"/>
</dbReference>